<dbReference type="AlphaFoldDB" id="A0A553QB50"/>
<dbReference type="STRING" id="623744.A0A553QB50"/>
<protein>
    <recommendedName>
        <fullName evidence="4">Spermatogenesis-associated protein 48</fullName>
    </recommendedName>
</protein>
<name>A0A553QB50_9TELE</name>
<proteinExistence type="predicted"/>
<dbReference type="Proteomes" id="UP000316079">
    <property type="component" value="Unassembled WGS sequence"/>
</dbReference>
<dbReference type="PANTHER" id="PTHR34759:SF1">
    <property type="entry name" value="SPERMATOGENESIS-ASSOCIATED PROTEIN 48"/>
    <property type="match status" value="1"/>
</dbReference>
<reference evidence="2 3" key="1">
    <citation type="journal article" date="2019" name="Sci. Data">
        <title>Hybrid genome assembly and annotation of Danionella translucida.</title>
        <authorList>
            <person name="Kadobianskyi M."/>
            <person name="Schulze L."/>
            <person name="Schuelke M."/>
            <person name="Judkewitz B."/>
        </authorList>
    </citation>
    <scope>NUCLEOTIDE SEQUENCE [LARGE SCALE GENOMIC DNA]</scope>
    <source>
        <strain evidence="2 3">Bolton</strain>
    </source>
</reference>
<dbReference type="InterPro" id="IPR027867">
    <property type="entry name" value="SPATA48"/>
</dbReference>
<organism evidence="2 3">
    <name type="scientific">Danionella cerebrum</name>
    <dbReference type="NCBI Taxonomy" id="2873325"/>
    <lineage>
        <taxon>Eukaryota</taxon>
        <taxon>Metazoa</taxon>
        <taxon>Chordata</taxon>
        <taxon>Craniata</taxon>
        <taxon>Vertebrata</taxon>
        <taxon>Euteleostomi</taxon>
        <taxon>Actinopterygii</taxon>
        <taxon>Neopterygii</taxon>
        <taxon>Teleostei</taxon>
        <taxon>Ostariophysi</taxon>
        <taxon>Cypriniformes</taxon>
        <taxon>Danionidae</taxon>
        <taxon>Danioninae</taxon>
        <taxon>Danionella</taxon>
    </lineage>
</organism>
<dbReference type="Pfam" id="PF15073">
    <property type="entry name" value="SPATA48"/>
    <property type="match status" value="1"/>
</dbReference>
<evidence type="ECO:0000313" key="2">
    <source>
        <dbReference type="EMBL" id="TRY87164.1"/>
    </source>
</evidence>
<keyword evidence="3" id="KW-1185">Reference proteome</keyword>
<gene>
    <name evidence="2" type="ORF">DNTS_024230</name>
</gene>
<evidence type="ECO:0000256" key="1">
    <source>
        <dbReference type="SAM" id="MobiDB-lite"/>
    </source>
</evidence>
<feature type="region of interest" description="Disordered" evidence="1">
    <location>
        <begin position="138"/>
        <end position="157"/>
    </location>
</feature>
<dbReference type="EMBL" id="SRMA01026155">
    <property type="protein sequence ID" value="TRY87164.1"/>
    <property type="molecule type" value="Genomic_DNA"/>
</dbReference>
<accession>A0A553QB50</accession>
<dbReference type="PANTHER" id="PTHR34759">
    <property type="entry name" value="SPERMATOGENESIS-ASSOCIATED PROTEIN 48"/>
    <property type="match status" value="1"/>
</dbReference>
<sequence>MAVQRNTVCLIDPCSGQLSAGAEVQLGVKFRGPFIDRYYAPSDLWVPAGSRDRPQTPPTRPSALIHDKSEHKRWNSRMKPEAAVKSIATGGTTINEQVSEDFHGSNAGAEQSVLFDSMTKAARHYIYTSATQRAYEDVDWDSQLPPRHEPPSTSLEKMADPVTQGFVLKQKHSRPELWQVIGSSWSKNQIRATFNPKKPISFTSPCAKSGHMPLYSGTVGSKNMDNVDAPEEDFTPLTVLRTKVPPYTPSSYRNAIPGYTGKARFDRAQTSDISLPFIQSAQRAGIHSGRWSSSLCGHKAPLSRMITTVSPRNPYIKPKA</sequence>
<evidence type="ECO:0008006" key="4">
    <source>
        <dbReference type="Google" id="ProtNLM"/>
    </source>
</evidence>
<comment type="caution">
    <text evidence="2">The sequence shown here is derived from an EMBL/GenBank/DDBJ whole genome shotgun (WGS) entry which is preliminary data.</text>
</comment>
<dbReference type="OrthoDB" id="5983862at2759"/>
<evidence type="ECO:0000313" key="3">
    <source>
        <dbReference type="Proteomes" id="UP000316079"/>
    </source>
</evidence>